<dbReference type="PRINTS" id="PR00502">
    <property type="entry name" value="NUDIXFAMILY"/>
</dbReference>
<organism evidence="5 6">
    <name type="scientific">Paenibacillus thiaminolyticus</name>
    <name type="common">Bacillus thiaminolyticus</name>
    <dbReference type="NCBI Taxonomy" id="49283"/>
    <lineage>
        <taxon>Bacteria</taxon>
        <taxon>Bacillati</taxon>
        <taxon>Bacillota</taxon>
        <taxon>Bacilli</taxon>
        <taxon>Bacillales</taxon>
        <taxon>Paenibacillaceae</taxon>
        <taxon>Paenibacillus</taxon>
    </lineage>
</organism>
<evidence type="ECO:0000313" key="7">
    <source>
        <dbReference type="Proteomes" id="UP001209276"/>
    </source>
</evidence>
<dbReference type="GO" id="GO:0016787">
    <property type="term" value="F:hydrolase activity"/>
    <property type="evidence" value="ECO:0007669"/>
    <property type="project" value="UniProtKB-KW"/>
</dbReference>
<dbReference type="EMBL" id="JAMDMM010000021">
    <property type="protein sequence ID" value="MCY9607566.1"/>
    <property type="molecule type" value="Genomic_DNA"/>
</dbReference>
<dbReference type="EMBL" id="CP041405">
    <property type="protein sequence ID" value="QDM43976.1"/>
    <property type="molecule type" value="Genomic_DNA"/>
</dbReference>
<dbReference type="PROSITE" id="PS51462">
    <property type="entry name" value="NUDIX"/>
    <property type="match status" value="1"/>
</dbReference>
<comment type="cofactor">
    <cofactor evidence="1">
        <name>Mg(2+)</name>
        <dbReference type="ChEBI" id="CHEBI:18420"/>
    </cofactor>
</comment>
<evidence type="ECO:0000313" key="5">
    <source>
        <dbReference type="EMBL" id="QDM43976.1"/>
    </source>
</evidence>
<dbReference type="PANTHER" id="PTHR43046:SF2">
    <property type="entry name" value="8-OXO-DGTP DIPHOSPHATASE-RELATED"/>
    <property type="match status" value="1"/>
</dbReference>
<dbReference type="InterPro" id="IPR000086">
    <property type="entry name" value="NUDIX_hydrolase_dom"/>
</dbReference>
<dbReference type="Gene3D" id="3.90.79.10">
    <property type="entry name" value="Nucleoside Triphosphate Pyrophosphohydrolase"/>
    <property type="match status" value="1"/>
</dbReference>
<gene>
    <name evidence="5" type="ORF">FLT43_11035</name>
    <name evidence="4" type="ORF">M5W83_10430</name>
</gene>
<dbReference type="Pfam" id="PF00293">
    <property type="entry name" value="NUDIX"/>
    <property type="match status" value="1"/>
</dbReference>
<keyword evidence="2 5" id="KW-0378">Hydrolase</keyword>
<dbReference type="PANTHER" id="PTHR43046">
    <property type="entry name" value="GDP-MANNOSE MANNOSYL HYDROLASE"/>
    <property type="match status" value="1"/>
</dbReference>
<dbReference type="RefSeq" id="WP_087444850.1">
    <property type="nucleotide sequence ID" value="NZ_CABMNB010000047.1"/>
</dbReference>
<name>A0AAP9DTH8_PANTH</name>
<sequence length="158" mass="17902">MEYTAPQHGVSVSAYMQNAEGEVLLLRTHWRSDTWELPGGNVEEGEALDAAACREYMEETGIAIRLLGITGVYYNATKRVLSVVFRAEYVSGNIRIQPEEVLEAKFIRIDESNIGQYVTRPLARSRTLDAMRATCFVPYETWEAAPTYNLLGRLDNHR</sequence>
<evidence type="ECO:0000313" key="4">
    <source>
        <dbReference type="EMBL" id="MCY9607566.1"/>
    </source>
</evidence>
<dbReference type="Proteomes" id="UP000315377">
    <property type="component" value="Chromosome"/>
</dbReference>
<accession>A0AAP9DTH8</accession>
<reference evidence="5 6" key="1">
    <citation type="submission" date="2019-07" db="EMBL/GenBank/DDBJ databases">
        <title>Paenibacillus thiaminolyticus NRRL B-4156.</title>
        <authorList>
            <person name="Hehnly C."/>
            <person name="Zhang L."/>
        </authorList>
    </citation>
    <scope>NUCLEOTIDE SEQUENCE [LARGE SCALE GENOMIC DNA]</scope>
    <source>
        <strain evidence="5 6">NRRL B-4156</strain>
    </source>
</reference>
<dbReference type="Proteomes" id="UP001209276">
    <property type="component" value="Unassembled WGS sequence"/>
</dbReference>
<feature type="domain" description="Nudix hydrolase" evidence="3">
    <location>
        <begin position="7"/>
        <end position="130"/>
    </location>
</feature>
<evidence type="ECO:0000256" key="1">
    <source>
        <dbReference type="ARBA" id="ARBA00001946"/>
    </source>
</evidence>
<dbReference type="AlphaFoldDB" id="A0AAP9DTH8"/>
<protein>
    <submittedName>
        <fullName evidence="5">NUDIX hydrolase</fullName>
    </submittedName>
</protein>
<proteinExistence type="predicted"/>
<evidence type="ECO:0000259" key="3">
    <source>
        <dbReference type="PROSITE" id="PS51462"/>
    </source>
</evidence>
<dbReference type="SUPFAM" id="SSF55811">
    <property type="entry name" value="Nudix"/>
    <property type="match status" value="1"/>
</dbReference>
<evidence type="ECO:0000256" key="2">
    <source>
        <dbReference type="ARBA" id="ARBA00022801"/>
    </source>
</evidence>
<dbReference type="GeneID" id="76996498"/>
<dbReference type="CDD" id="cd02883">
    <property type="entry name" value="NUDIX_Hydrolase"/>
    <property type="match status" value="1"/>
</dbReference>
<keyword evidence="7" id="KW-1185">Reference proteome</keyword>
<dbReference type="InterPro" id="IPR015797">
    <property type="entry name" value="NUDIX_hydrolase-like_dom_sf"/>
</dbReference>
<reference evidence="4 7" key="2">
    <citation type="submission" date="2022-05" db="EMBL/GenBank/DDBJ databases">
        <title>Genome Sequencing of Bee-Associated Microbes.</title>
        <authorList>
            <person name="Dunlap C."/>
        </authorList>
    </citation>
    <scope>NUCLEOTIDE SEQUENCE [LARGE SCALE GENOMIC DNA]</scope>
    <source>
        <strain evidence="4 7">NRRL B-14613</strain>
    </source>
</reference>
<evidence type="ECO:0000313" key="6">
    <source>
        <dbReference type="Proteomes" id="UP000315377"/>
    </source>
</evidence>
<dbReference type="InterPro" id="IPR020476">
    <property type="entry name" value="Nudix_hydrolase"/>
</dbReference>